<dbReference type="Proteomes" id="UP000078431">
    <property type="component" value="Unassembled WGS sequence"/>
</dbReference>
<evidence type="ECO:0000313" key="1">
    <source>
        <dbReference type="EMBL" id="OAT57319.1"/>
    </source>
</evidence>
<reference evidence="1 2" key="1">
    <citation type="submission" date="2016-04" db="EMBL/GenBank/DDBJ databases">
        <title>ATOL: Assembling a taxonomically balanced genome-scale reconstruction of the evolutionary history of the Enterobacteriaceae.</title>
        <authorList>
            <person name="Plunkett G.III."/>
            <person name="Neeno-Eckwall E.C."/>
            <person name="Glasner J.D."/>
            <person name="Perna N.T."/>
        </authorList>
    </citation>
    <scope>NUCLEOTIDE SEQUENCE [LARGE SCALE GENOMIC DNA]</scope>
    <source>
        <strain evidence="1 2">ATCC 12841</strain>
    </source>
</reference>
<organism evidence="1 2">
    <name type="scientific">Obesumbacterium proteus ATCC 12841</name>
    <dbReference type="NCBI Taxonomy" id="1354268"/>
    <lineage>
        <taxon>Bacteria</taxon>
        <taxon>Pseudomonadati</taxon>
        <taxon>Pseudomonadota</taxon>
        <taxon>Gammaproteobacteria</taxon>
        <taxon>Enterobacterales</taxon>
        <taxon>Hafniaceae</taxon>
        <taxon>Obesumbacterium</taxon>
    </lineage>
</organism>
<gene>
    <name evidence="1" type="ORF">M993_04526</name>
</gene>
<proteinExistence type="predicted"/>
<accession>A0AA91EDT0</accession>
<sequence length="90" mass="10432">MAENAALNKFIKADCWAWDDKNETYFDACDCIPETPATDAFTREWMAKGVDMYAELFKDTVSMDIKHNKEFHKGTVWYADQLRKGINDAQ</sequence>
<dbReference type="EMBL" id="LXEX01000061">
    <property type="protein sequence ID" value="OAT57319.1"/>
    <property type="molecule type" value="Genomic_DNA"/>
</dbReference>
<keyword evidence="2" id="KW-1185">Reference proteome</keyword>
<comment type="caution">
    <text evidence="1">The sequence shown here is derived from an EMBL/GenBank/DDBJ whole genome shotgun (WGS) entry which is preliminary data.</text>
</comment>
<name>A0AA91EDT0_9GAMM</name>
<dbReference type="AlphaFoldDB" id="A0AA91EDT0"/>
<evidence type="ECO:0000313" key="2">
    <source>
        <dbReference type="Proteomes" id="UP000078431"/>
    </source>
</evidence>
<protein>
    <submittedName>
        <fullName evidence="1">Uncharacterized protein</fullName>
    </submittedName>
</protein>